<comment type="caution">
    <text evidence="1">The sequence shown here is derived from an EMBL/GenBank/DDBJ whole genome shotgun (WGS) entry which is preliminary data.</text>
</comment>
<dbReference type="InterPro" id="IPR029039">
    <property type="entry name" value="Flavoprotein-like_sf"/>
</dbReference>
<proteinExistence type="predicted"/>
<dbReference type="EMBL" id="BJCH01000011">
    <property type="protein sequence ID" value="GCL45681.1"/>
    <property type="molecule type" value="Genomic_DNA"/>
</dbReference>
<organism evidence="1 2">
    <name type="scientific">Microcystis aeruginosa NIES-3787</name>
    <dbReference type="NCBI Taxonomy" id="2517782"/>
    <lineage>
        <taxon>Bacteria</taxon>
        <taxon>Bacillati</taxon>
        <taxon>Cyanobacteriota</taxon>
        <taxon>Cyanophyceae</taxon>
        <taxon>Oscillatoriophycideae</taxon>
        <taxon>Chroococcales</taxon>
        <taxon>Microcystaceae</taxon>
        <taxon>Microcystis</taxon>
    </lineage>
</organism>
<accession>A0A6H9FR45</accession>
<gene>
    <name evidence="1" type="ORF">NIES3787_13670</name>
</gene>
<sequence>MGITKAGVAVTAINAEFAEPDEIKTAIEKSVGFIFGTPDH</sequence>
<evidence type="ECO:0000313" key="1">
    <source>
        <dbReference type="EMBL" id="GCL45681.1"/>
    </source>
</evidence>
<protein>
    <submittedName>
        <fullName evidence="1">Flavoprotein</fullName>
    </submittedName>
</protein>
<dbReference type="Proteomes" id="UP000438874">
    <property type="component" value="Unassembled WGS sequence"/>
</dbReference>
<reference evidence="1 2" key="1">
    <citation type="submission" date="2019-02" db="EMBL/GenBank/DDBJ databases">
        <title>Draft genome sequence of Arthrospira platensis NIES-3787.</title>
        <authorList>
            <person name="Yamaguchi H."/>
            <person name="Suzuki S."/>
            <person name="Kawachi M."/>
        </authorList>
    </citation>
    <scope>NUCLEOTIDE SEQUENCE [LARGE SCALE GENOMIC DNA]</scope>
    <source>
        <strain evidence="1 2">NIES-3787</strain>
    </source>
</reference>
<evidence type="ECO:0000313" key="2">
    <source>
        <dbReference type="Proteomes" id="UP000438874"/>
    </source>
</evidence>
<dbReference type="AlphaFoldDB" id="A0A6H9FR45"/>
<name>A0A6H9FR45_MICAE</name>
<dbReference type="Gene3D" id="3.40.50.360">
    <property type="match status" value="1"/>
</dbReference>